<dbReference type="InterPro" id="IPR032631">
    <property type="entry name" value="P-type_ATPase_N"/>
</dbReference>
<dbReference type="SFLD" id="SFLDS00003">
    <property type="entry name" value="Haloacid_Dehalogenase"/>
    <property type="match status" value="2"/>
</dbReference>
<sequence>MGWMNHLDRLIRGKQTPLVRNRTINIGRKVHSPLENALSGTSRGEVFVDNRVVSAKYTIWNFIPKNLFEQFRRIANFYFLCIAIIQMSIDSPVNPATSSLPLVFVITVTAIKQGYEDWLRHRNDREVNLRLVDVVHQGSIQQVQSQNIHVGDIVRVKRDESFPCDLVLVSTSNNEGKCYITTANLDGETNLKTHYSPKETRHLKTTEQLSAFSACIECQNPTPDLYKFMGTLKIFGDADIENPQLMTKVSLGLENTLFRGARLKDTEFIYGCAVYTGQDTKMAQNSKLTSNKFSTVEKTMNMFLLFFLSILVIEISVCTALKYKMWFSPTIADAWYLNANHSAPVRDVLQDVFSFLVVFNYIIPISLYVTLEMQKFIGSLFFAWDEELRCPITGEIPICNSSDLNEELGQVQYLFTDKTGTLTENNMEFRQCSIAGLKHMEKEGDLFAALDNSARHFNPVHHFTGYLEEFFVGLALCHTVQVSIPTSSKREEVVSSLPGYVNNTFHPDHFDYTYQASSPDEKALVEACRRLGIVFHGEEDGLIRLTVFGQDRYYRRLQVLEFDSDRKRMSTIVLFPDDSIWLICKGAESTIVPNCIGGPINQTLEHINDYALLGLRTLAVSARRLTSDQYADMMEKLNEARQVMVDRELCVSRIFDFIESDMTLLGATGVEDQLQDGVAETLEALRAAGIKIWVLTGDKLETAINIAYSCGHFKRGMQLLTLTAQTSPAECQETLWRLRRRIWDEPIQNFGFVVDGESLAHSLKEHRQLLSEVCSHCNTVVCCRMSPIQKAEVVKVVKGFSSKPITAAIGDGANDVSMIQEAHVGIGIMGKEGRQAVRCSDFAFARFRFLRRVLLVHGHWYYWRVSTLVQYFFYKNITFITPAVFFAIFSAYSTQPIYDTFFLTFYNIFFTSWPILIFGLLEQNFTSRQLLENLHLYRDITNNARMSWFQFFKWTLLGLWHSVVIFFGCILLWESETPFDSRGLILDFWSFGTLVYNGVIVVVSLKLVLQSRHWTAPFVISILLSVFGFMGLTFLYCLFSVDALNNGPLKWVYMNMLSTGPVWLFIVFGVVVALLPDILIGVWEAYSAGEGVLVNQRCTPGQALKQQLDRTFSLLSQSRSGKLQENFSEIERRYQRRIDHNLSTLTSVTVVSWATSWSPTGGTTPALPDDRLSRSCVNSPPLFTTIDVQSPFAKSQEKVTLDTIPKDKIRTDDELFNDKPTTKRYERLRSFNSAPLHRRQCLHNVPAIFNASDLSNLMENFRRWRQSTRKAAANRFIFVGNAVPQNASPPAEYDRQKFCDNEIVSSKYTALNFLPKNLFEQFRRIANFYFLCIAIIQIVSDSPTSPITSILPLIFVVVVTAVKQGYEDFLRHRNDRQVNEQLIDVVRNGELQKVKSKDIHVGDVLRIEEDDSFPCDLVLLASSYAEGKCYLTTANLDGETNYKMKSCPKLTRDFNDPEKMDRLRAHIQYQQPTVNLYQFVGTLTVYSTRVAPEDSSELLASSDTDGGVASLGLDNLLLRGARLKDTDFVYGCAVYTGQDTKLGLNSLLTNNKFSTVEKSMNYFLLAFLVLLIFEIALCTIQKYAKQPYLADAFYLGELPPTSFGGVMQDLASFLIIFNYVIPISLYVTLEMQKFLGTIFFVWDDDLYCPVADERAVCNTSDLNEELGQVEYLLTDKTGTLTENCMEFRQCSIGGTKYIEEDCVLMRATDNSATSLERVEEFSAEVEDFLITLALCHTVTITGNNKRKKKLRASRTEIIPGMENTAFQFHRGDYDYQASSPDEKALAEACQRLDMVYCGETNDICRVLFQGQERLYSRLHVLEFDSDRKRMSVILQFPDDSIWLLCKGAESAILPRCDFGPVSETESHIKDYAMMGLRTLAIAVRPLSAEDYEEISFQLDQAHQALTDREKKVSEVCDLIESHMTLLGATGVEDQLQDGVPETLESLRAAGIKVWVLTGDKLETAVNIAHSCGHFKRGTELLILSDPEKTEETLENLEKKIIDTRDRHFGMVVDGQCLAVALKQHRDRFSQIARHCEAVVCCRMSPIQKAEVVKLVKGFPGKPITAAIGDGANDVSMIQEAHIGLGLMGKEGRQAVRCADFAFARFRFLRKVLLVHGHWYYWRVSSLVQYFFYKNIAFITPVVFFTIHSAYSTQPVYDPYFLTFYNILFTSLPILIYGLFEQNFTAPQLLEHLHLYKDITKNALMSWGQFFKWNLLGVWHSIVVYFGCLLLWQSDPAFFDSGITLDYWSFGTLIYHAVIFIVSIKLAIESRYWTALFIFSILISVIGFIGLTFLYSGVVFNALDNEQMLFVYVTVLSTGSAWLFTLFSIVTALLPDFLVAVWETYSVGGGVLVNKRHTPGQIVRKKLDRTYSLLSQSRLGKFVISKKRGSSSYERPQPTSYETRRTSNLQTHRETCTESLLKSSETIKGLFDFAIRISSWPVDATQSHQVSSQFMTRHTSIGSACLPCRELQYSPSHVLAHHSLDPVIMFTYDQL</sequence>
<dbReference type="InterPro" id="IPR018303">
    <property type="entry name" value="ATPase_P-typ_P_site"/>
</dbReference>
<feature type="transmembrane region" description="Helical" evidence="15">
    <location>
        <begin position="2246"/>
        <end position="2267"/>
    </location>
</feature>
<comment type="similarity">
    <text evidence="3">Belongs to the cation transport ATPase (P-type) (TC 3.A.3) family. Type IV subfamily.</text>
</comment>
<evidence type="ECO:0000256" key="7">
    <source>
        <dbReference type="ARBA" id="ARBA00022741"/>
    </source>
</evidence>
<feature type="transmembrane region" description="Helical" evidence="15">
    <location>
        <begin position="352"/>
        <end position="371"/>
    </location>
</feature>
<feature type="transmembrane region" description="Helical" evidence="15">
    <location>
        <begin position="988"/>
        <end position="1009"/>
    </location>
</feature>
<dbReference type="InterPro" id="IPR059000">
    <property type="entry name" value="ATPase_P-type_domA"/>
</dbReference>
<gene>
    <name evidence="19" type="ORF">OUZ56_026862</name>
</gene>
<dbReference type="SUPFAM" id="SSF56784">
    <property type="entry name" value="HAD-like"/>
    <property type="match status" value="2"/>
</dbReference>
<feature type="transmembrane region" description="Helical" evidence="15">
    <location>
        <begin position="1610"/>
        <end position="1629"/>
    </location>
</feature>
<dbReference type="SFLD" id="SFLDG00002">
    <property type="entry name" value="C1.7:_P-type_atpase_like"/>
    <property type="match status" value="2"/>
</dbReference>
<feature type="domain" description="P-type ATPase A" evidence="16">
    <location>
        <begin position="132"/>
        <end position="194"/>
    </location>
</feature>
<feature type="transmembrane region" description="Helical" evidence="15">
    <location>
        <begin position="900"/>
        <end position="921"/>
    </location>
</feature>
<keyword evidence="10" id="KW-1278">Translocase</keyword>
<comment type="subcellular location">
    <subcellularLocation>
        <location evidence="2">Endomembrane system</location>
    </subcellularLocation>
    <subcellularLocation>
        <location evidence="1">Membrane</location>
        <topology evidence="1">Multi-pass membrane protein</topology>
    </subcellularLocation>
</comment>
<feature type="domain" description="P-type ATPase N-terminal" evidence="17">
    <location>
        <begin position="44"/>
        <end position="98"/>
    </location>
</feature>
<feature type="domain" description="P-type ATPase C-terminal" evidence="18">
    <location>
        <begin position="2095"/>
        <end position="2343"/>
    </location>
</feature>
<keyword evidence="11 15" id="KW-1133">Transmembrane helix</keyword>
<feature type="transmembrane region" description="Helical" evidence="15">
    <location>
        <begin position="2130"/>
        <end position="2150"/>
    </location>
</feature>
<keyword evidence="9" id="KW-0460">Magnesium</keyword>
<keyword evidence="6" id="KW-0479">Metal-binding</keyword>
<dbReference type="Pfam" id="PF16209">
    <property type="entry name" value="PhoLip_ATPase_N"/>
    <property type="match status" value="2"/>
</dbReference>
<evidence type="ECO:0000256" key="1">
    <source>
        <dbReference type="ARBA" id="ARBA00004141"/>
    </source>
</evidence>
<evidence type="ECO:0000256" key="4">
    <source>
        <dbReference type="ARBA" id="ARBA00012189"/>
    </source>
</evidence>
<dbReference type="InterPro" id="IPR001757">
    <property type="entry name" value="P_typ_ATPase"/>
</dbReference>
<feature type="domain" description="P-type ATPase C-terminal" evidence="18">
    <location>
        <begin position="837"/>
        <end position="1084"/>
    </location>
</feature>
<feature type="transmembrane region" description="Helical" evidence="15">
    <location>
        <begin position="2162"/>
        <end position="2179"/>
    </location>
</feature>
<feature type="transmembrane region" description="Helical" evidence="15">
    <location>
        <begin position="2274"/>
        <end position="2296"/>
    </location>
</feature>
<dbReference type="Gene3D" id="2.70.150.10">
    <property type="entry name" value="Calcium-transporting ATPase, cytoplasmic transduction domain A"/>
    <property type="match status" value="2"/>
</dbReference>
<evidence type="ECO:0000256" key="11">
    <source>
        <dbReference type="ARBA" id="ARBA00022989"/>
    </source>
</evidence>
<keyword evidence="20" id="KW-1185">Reference proteome</keyword>
<evidence type="ECO:0000256" key="8">
    <source>
        <dbReference type="ARBA" id="ARBA00022840"/>
    </source>
</evidence>
<feature type="transmembrane region" description="Helical" evidence="15">
    <location>
        <begin position="2308"/>
        <end position="2333"/>
    </location>
</feature>
<evidence type="ECO:0000313" key="19">
    <source>
        <dbReference type="EMBL" id="KAK4014337.1"/>
    </source>
</evidence>
<evidence type="ECO:0000256" key="13">
    <source>
        <dbReference type="ARBA" id="ARBA00034036"/>
    </source>
</evidence>
<dbReference type="SFLD" id="SFLDF00027">
    <property type="entry name" value="p-type_atpase"/>
    <property type="match status" value="2"/>
</dbReference>
<feature type="domain" description="P-type ATPase N-terminal" evidence="17">
    <location>
        <begin position="1292"/>
        <end position="1350"/>
    </location>
</feature>
<feature type="transmembrane region" description="Helical" evidence="15">
    <location>
        <begin position="1562"/>
        <end position="1584"/>
    </location>
</feature>
<dbReference type="PROSITE" id="PS00154">
    <property type="entry name" value="ATPASE_E1_E2"/>
    <property type="match status" value="2"/>
</dbReference>
<protein>
    <recommendedName>
        <fullName evidence="4">P-type phospholipid transporter</fullName>
        <ecNumber evidence="4">7.6.2.1</ecNumber>
    </recommendedName>
</protein>
<evidence type="ECO:0000256" key="9">
    <source>
        <dbReference type="ARBA" id="ARBA00022842"/>
    </source>
</evidence>
<feature type="transmembrane region" description="Helical" evidence="15">
    <location>
        <begin position="2212"/>
        <end position="2231"/>
    </location>
</feature>
<dbReference type="InterPro" id="IPR023299">
    <property type="entry name" value="ATPase_P-typ_cyto_dom_N"/>
</dbReference>
<feature type="transmembrane region" description="Helical" evidence="15">
    <location>
        <begin position="1346"/>
        <end position="1366"/>
    </location>
</feature>
<dbReference type="Pfam" id="PF13246">
    <property type="entry name" value="Cation_ATPase"/>
    <property type="match status" value="2"/>
</dbReference>
<dbReference type="PANTHER" id="PTHR24092">
    <property type="entry name" value="PROBABLE PHOSPHOLIPID-TRANSPORTING ATPASE"/>
    <property type="match status" value="1"/>
</dbReference>
<feature type="region of interest" description="Disordered" evidence="14">
    <location>
        <begin position="2386"/>
        <end position="2407"/>
    </location>
</feature>
<dbReference type="InterPro" id="IPR008250">
    <property type="entry name" value="ATPase_P-typ_transduc_dom_A_sf"/>
</dbReference>
<proteinExistence type="inferred from homology"/>
<evidence type="ECO:0000256" key="14">
    <source>
        <dbReference type="SAM" id="MobiDB-lite"/>
    </source>
</evidence>
<evidence type="ECO:0000256" key="5">
    <source>
        <dbReference type="ARBA" id="ARBA00022692"/>
    </source>
</evidence>
<feature type="transmembrane region" description="Helical" evidence="15">
    <location>
        <begin position="302"/>
        <end position="323"/>
    </location>
</feature>
<feature type="transmembrane region" description="Helical" evidence="15">
    <location>
        <begin position="1016"/>
        <end position="1041"/>
    </location>
</feature>
<dbReference type="CDD" id="cd02073">
    <property type="entry name" value="P-type_ATPase_APLT_Dnf-like"/>
    <property type="match status" value="2"/>
</dbReference>
<dbReference type="Proteomes" id="UP001234178">
    <property type="component" value="Unassembled WGS sequence"/>
</dbReference>
<evidence type="ECO:0000256" key="15">
    <source>
        <dbReference type="SAM" id="Phobius"/>
    </source>
</evidence>
<keyword evidence="7" id="KW-0547">Nucleotide-binding</keyword>
<name>A0ABQ9ZN31_9CRUS</name>
<keyword evidence="8" id="KW-0067">ATP-binding</keyword>
<comment type="caution">
    <text evidence="19">The sequence shown here is derived from an EMBL/GenBank/DDBJ whole genome shotgun (WGS) entry which is preliminary data.</text>
</comment>
<dbReference type="PANTHER" id="PTHR24092:SF175">
    <property type="entry name" value="PHOSPHOLIPID-TRANSPORTING ATPASE"/>
    <property type="match status" value="1"/>
</dbReference>
<feature type="domain" description="P-type ATPase A" evidence="16">
    <location>
        <begin position="1384"/>
        <end position="1445"/>
    </location>
</feature>
<dbReference type="EMBL" id="JAOYFB010000004">
    <property type="protein sequence ID" value="KAK4014337.1"/>
    <property type="molecule type" value="Genomic_DNA"/>
</dbReference>
<dbReference type="InterPro" id="IPR044492">
    <property type="entry name" value="P_typ_ATPase_HD_dom"/>
</dbReference>
<dbReference type="Pfam" id="PF00122">
    <property type="entry name" value="E1-E2_ATPase"/>
    <property type="match status" value="2"/>
</dbReference>
<dbReference type="NCBIfam" id="TIGR01652">
    <property type="entry name" value="ATPase-Plipid"/>
    <property type="match status" value="2"/>
</dbReference>
<keyword evidence="12 15" id="KW-0472">Membrane</keyword>
<evidence type="ECO:0000256" key="12">
    <source>
        <dbReference type="ARBA" id="ARBA00023136"/>
    </source>
</evidence>
<evidence type="ECO:0000256" key="10">
    <source>
        <dbReference type="ARBA" id="ARBA00022967"/>
    </source>
</evidence>
<evidence type="ECO:0000256" key="3">
    <source>
        <dbReference type="ARBA" id="ARBA00008109"/>
    </source>
</evidence>
<keyword evidence="5 15" id="KW-0812">Transmembrane</keyword>
<dbReference type="InterPro" id="IPR032630">
    <property type="entry name" value="P_typ_ATPase_c"/>
</dbReference>
<dbReference type="PRINTS" id="PR00119">
    <property type="entry name" value="CATATPASE"/>
</dbReference>
<dbReference type="Gene3D" id="3.40.50.1000">
    <property type="entry name" value="HAD superfamily/HAD-like"/>
    <property type="match status" value="2"/>
</dbReference>
<dbReference type="SUPFAM" id="SSF81665">
    <property type="entry name" value="Calcium ATPase, transmembrane domain M"/>
    <property type="match status" value="2"/>
</dbReference>
<dbReference type="SUPFAM" id="SSF81653">
    <property type="entry name" value="Calcium ATPase, transduction domain A"/>
    <property type="match status" value="2"/>
</dbReference>
<dbReference type="NCBIfam" id="TIGR01494">
    <property type="entry name" value="ATPase_P-type"/>
    <property type="match status" value="6"/>
</dbReference>
<reference evidence="19 20" key="1">
    <citation type="journal article" date="2023" name="Nucleic Acids Res.">
        <title>The hologenome of Daphnia magna reveals possible DNA methylation and microbiome-mediated evolution of the host genome.</title>
        <authorList>
            <person name="Chaturvedi A."/>
            <person name="Li X."/>
            <person name="Dhandapani V."/>
            <person name="Marshall H."/>
            <person name="Kissane S."/>
            <person name="Cuenca-Cambronero M."/>
            <person name="Asole G."/>
            <person name="Calvet F."/>
            <person name="Ruiz-Romero M."/>
            <person name="Marangio P."/>
            <person name="Guigo R."/>
            <person name="Rago D."/>
            <person name="Mirbahai L."/>
            <person name="Eastwood N."/>
            <person name="Colbourne J.K."/>
            <person name="Zhou J."/>
            <person name="Mallon E."/>
            <person name="Orsini L."/>
        </authorList>
    </citation>
    <scope>NUCLEOTIDE SEQUENCE [LARGE SCALE GENOMIC DNA]</scope>
    <source>
        <strain evidence="19">LRV0_1</strain>
    </source>
</reference>
<dbReference type="SUPFAM" id="SSF81660">
    <property type="entry name" value="Metal cation-transporting ATPase, ATP-binding domain N"/>
    <property type="match status" value="2"/>
</dbReference>
<feature type="transmembrane region" description="Helical" evidence="15">
    <location>
        <begin position="872"/>
        <end position="894"/>
    </location>
</feature>
<feature type="transmembrane region" description="Helical" evidence="15">
    <location>
        <begin position="1322"/>
        <end position="1340"/>
    </location>
</feature>
<evidence type="ECO:0000313" key="20">
    <source>
        <dbReference type="Proteomes" id="UP001234178"/>
    </source>
</evidence>
<evidence type="ECO:0000259" key="16">
    <source>
        <dbReference type="Pfam" id="PF00122"/>
    </source>
</evidence>
<dbReference type="Pfam" id="PF16212">
    <property type="entry name" value="PhoLip_ATPase_C"/>
    <property type="match status" value="2"/>
</dbReference>
<evidence type="ECO:0000259" key="18">
    <source>
        <dbReference type="Pfam" id="PF16212"/>
    </source>
</evidence>
<accession>A0ABQ9ZN31</accession>
<dbReference type="InterPro" id="IPR036412">
    <property type="entry name" value="HAD-like_sf"/>
</dbReference>
<evidence type="ECO:0000256" key="2">
    <source>
        <dbReference type="ARBA" id="ARBA00004308"/>
    </source>
</evidence>
<evidence type="ECO:0000256" key="6">
    <source>
        <dbReference type="ARBA" id="ARBA00022723"/>
    </source>
</evidence>
<comment type="catalytic activity">
    <reaction evidence="13">
        <text>ATP + H2O + phospholipidSide 1 = ADP + phosphate + phospholipidSide 2.</text>
        <dbReference type="EC" id="7.6.2.1"/>
    </reaction>
</comment>
<evidence type="ECO:0000259" key="17">
    <source>
        <dbReference type="Pfam" id="PF16209"/>
    </source>
</evidence>
<feature type="transmembrane region" description="Helical" evidence="15">
    <location>
        <begin position="954"/>
        <end position="973"/>
    </location>
</feature>
<organism evidence="19 20">
    <name type="scientific">Daphnia magna</name>
    <dbReference type="NCBI Taxonomy" id="35525"/>
    <lineage>
        <taxon>Eukaryota</taxon>
        <taxon>Metazoa</taxon>
        <taxon>Ecdysozoa</taxon>
        <taxon>Arthropoda</taxon>
        <taxon>Crustacea</taxon>
        <taxon>Branchiopoda</taxon>
        <taxon>Diplostraca</taxon>
        <taxon>Cladocera</taxon>
        <taxon>Anomopoda</taxon>
        <taxon>Daphniidae</taxon>
        <taxon>Daphnia</taxon>
    </lineage>
</organism>
<feature type="compositionally biased region" description="Polar residues" evidence="14">
    <location>
        <begin position="2389"/>
        <end position="2407"/>
    </location>
</feature>
<dbReference type="InterPro" id="IPR006539">
    <property type="entry name" value="P-type_ATPase_IV"/>
</dbReference>
<dbReference type="InterPro" id="IPR023298">
    <property type="entry name" value="ATPase_P-typ_TM_dom_sf"/>
</dbReference>
<dbReference type="EC" id="7.6.2.1" evidence="4"/>
<dbReference type="Gene3D" id="3.40.1110.10">
    <property type="entry name" value="Calcium-transporting ATPase, cytoplasmic domain N"/>
    <property type="match status" value="2"/>
</dbReference>
<feature type="transmembrane region" description="Helical" evidence="15">
    <location>
        <begin position="1061"/>
        <end position="1083"/>
    </location>
</feature>
<dbReference type="InterPro" id="IPR023214">
    <property type="entry name" value="HAD_sf"/>
</dbReference>